<evidence type="ECO:0000256" key="1">
    <source>
        <dbReference type="SAM" id="SignalP"/>
    </source>
</evidence>
<proteinExistence type="predicted"/>
<feature type="chain" id="PRO_5017420264" evidence="1">
    <location>
        <begin position="17"/>
        <end position="62"/>
    </location>
</feature>
<accession>A0A392RPV3</accession>
<sequence>MMMMMAVTCLWTRIKSLIIPAYETNTAINYDDLGDINRARMESASPALKMSSVLIPGLHSSP</sequence>
<dbReference type="Proteomes" id="UP000265520">
    <property type="component" value="Unassembled WGS sequence"/>
</dbReference>
<evidence type="ECO:0000313" key="3">
    <source>
        <dbReference type="Proteomes" id="UP000265520"/>
    </source>
</evidence>
<keyword evidence="3" id="KW-1185">Reference proteome</keyword>
<protein>
    <submittedName>
        <fullName evidence="2">Uncharacterized protein</fullName>
    </submittedName>
</protein>
<evidence type="ECO:0000313" key="2">
    <source>
        <dbReference type="EMBL" id="MCI38643.1"/>
    </source>
</evidence>
<name>A0A392RPV3_9FABA</name>
<feature type="signal peptide" evidence="1">
    <location>
        <begin position="1"/>
        <end position="16"/>
    </location>
</feature>
<keyword evidence="1" id="KW-0732">Signal</keyword>
<comment type="caution">
    <text evidence="2">The sequence shown here is derived from an EMBL/GenBank/DDBJ whole genome shotgun (WGS) entry which is preliminary data.</text>
</comment>
<organism evidence="2 3">
    <name type="scientific">Trifolium medium</name>
    <dbReference type="NCBI Taxonomy" id="97028"/>
    <lineage>
        <taxon>Eukaryota</taxon>
        <taxon>Viridiplantae</taxon>
        <taxon>Streptophyta</taxon>
        <taxon>Embryophyta</taxon>
        <taxon>Tracheophyta</taxon>
        <taxon>Spermatophyta</taxon>
        <taxon>Magnoliopsida</taxon>
        <taxon>eudicotyledons</taxon>
        <taxon>Gunneridae</taxon>
        <taxon>Pentapetalae</taxon>
        <taxon>rosids</taxon>
        <taxon>fabids</taxon>
        <taxon>Fabales</taxon>
        <taxon>Fabaceae</taxon>
        <taxon>Papilionoideae</taxon>
        <taxon>50 kb inversion clade</taxon>
        <taxon>NPAAA clade</taxon>
        <taxon>Hologalegina</taxon>
        <taxon>IRL clade</taxon>
        <taxon>Trifolieae</taxon>
        <taxon>Trifolium</taxon>
    </lineage>
</organism>
<reference evidence="2 3" key="1">
    <citation type="journal article" date="2018" name="Front. Plant Sci.">
        <title>Red Clover (Trifolium pratense) and Zigzag Clover (T. medium) - A Picture of Genomic Similarities and Differences.</title>
        <authorList>
            <person name="Dluhosova J."/>
            <person name="Istvanek J."/>
            <person name="Nedelnik J."/>
            <person name="Repkova J."/>
        </authorList>
    </citation>
    <scope>NUCLEOTIDE SEQUENCE [LARGE SCALE GENOMIC DNA]</scope>
    <source>
        <strain evidence="3">cv. 10/8</strain>
        <tissue evidence="2">Leaf</tissue>
    </source>
</reference>
<dbReference type="EMBL" id="LXQA010257943">
    <property type="protein sequence ID" value="MCI38643.1"/>
    <property type="molecule type" value="Genomic_DNA"/>
</dbReference>
<dbReference type="AlphaFoldDB" id="A0A392RPV3"/>